<dbReference type="PANTHER" id="PTHR30346:SF17">
    <property type="entry name" value="LYSR FAMILY TRANSCRIPTIONAL REGULATOR"/>
    <property type="match status" value="1"/>
</dbReference>
<dbReference type="STRING" id="1560234.SP90_01305"/>
<dbReference type="PROSITE" id="PS50931">
    <property type="entry name" value="HTH_LYSR"/>
    <property type="match status" value="1"/>
</dbReference>
<dbReference type="FunFam" id="1.10.10.10:FF:000001">
    <property type="entry name" value="LysR family transcriptional regulator"/>
    <property type="match status" value="1"/>
</dbReference>
<evidence type="ECO:0000256" key="1">
    <source>
        <dbReference type="ARBA" id="ARBA00009437"/>
    </source>
</evidence>
<evidence type="ECO:0000259" key="5">
    <source>
        <dbReference type="PROSITE" id="PS50931"/>
    </source>
</evidence>
<organism evidence="6 7">
    <name type="scientific">Halodesulfovibrio spirochaetisodalis</name>
    <dbReference type="NCBI Taxonomy" id="1560234"/>
    <lineage>
        <taxon>Bacteria</taxon>
        <taxon>Pseudomonadati</taxon>
        <taxon>Thermodesulfobacteriota</taxon>
        <taxon>Desulfovibrionia</taxon>
        <taxon>Desulfovibrionales</taxon>
        <taxon>Desulfovibrionaceae</taxon>
        <taxon>Halodesulfovibrio</taxon>
    </lineage>
</organism>
<dbReference type="SUPFAM" id="SSF46785">
    <property type="entry name" value="Winged helix' DNA-binding domain"/>
    <property type="match status" value="1"/>
</dbReference>
<dbReference type="InterPro" id="IPR000847">
    <property type="entry name" value="LysR_HTH_N"/>
</dbReference>
<dbReference type="AlphaFoldDB" id="A0A1B7XML9"/>
<dbReference type="CDD" id="cd08414">
    <property type="entry name" value="PBP2_LTTR_aromatics_like"/>
    <property type="match status" value="1"/>
</dbReference>
<keyword evidence="7" id="KW-1185">Reference proteome</keyword>
<evidence type="ECO:0000256" key="4">
    <source>
        <dbReference type="ARBA" id="ARBA00023163"/>
    </source>
</evidence>
<feature type="domain" description="HTH lysR-type" evidence="5">
    <location>
        <begin position="1"/>
        <end position="58"/>
    </location>
</feature>
<proteinExistence type="inferred from homology"/>
<dbReference type="Pfam" id="PF03466">
    <property type="entry name" value="LysR_substrate"/>
    <property type="match status" value="1"/>
</dbReference>
<gene>
    <name evidence="6" type="ORF">SP90_01305</name>
</gene>
<dbReference type="PANTHER" id="PTHR30346">
    <property type="entry name" value="TRANSCRIPTIONAL DUAL REGULATOR HCAR-RELATED"/>
    <property type="match status" value="1"/>
</dbReference>
<dbReference type="GO" id="GO:0003677">
    <property type="term" value="F:DNA binding"/>
    <property type="evidence" value="ECO:0007669"/>
    <property type="project" value="UniProtKB-KW"/>
</dbReference>
<dbReference type="Pfam" id="PF00126">
    <property type="entry name" value="HTH_1"/>
    <property type="match status" value="1"/>
</dbReference>
<evidence type="ECO:0000256" key="2">
    <source>
        <dbReference type="ARBA" id="ARBA00023015"/>
    </source>
</evidence>
<reference evidence="6 7" key="1">
    <citation type="submission" date="2015-01" db="EMBL/GenBank/DDBJ databases">
        <title>Desulfovibrio sp. JC271 draft genome sequence.</title>
        <authorList>
            <person name="Shivani Y."/>
            <person name="Subhash Y."/>
            <person name="Sasikala C."/>
            <person name="Ramana C.V."/>
        </authorList>
    </citation>
    <scope>NUCLEOTIDE SEQUENCE [LARGE SCALE GENOMIC DNA]</scope>
    <source>
        <strain evidence="6 7">JC271</strain>
    </source>
</reference>
<keyword evidence="4" id="KW-0804">Transcription</keyword>
<dbReference type="Proteomes" id="UP000091979">
    <property type="component" value="Unassembled WGS sequence"/>
</dbReference>
<dbReference type="PRINTS" id="PR00039">
    <property type="entry name" value="HTHLYSR"/>
</dbReference>
<dbReference type="SUPFAM" id="SSF53850">
    <property type="entry name" value="Periplasmic binding protein-like II"/>
    <property type="match status" value="1"/>
</dbReference>
<evidence type="ECO:0000313" key="7">
    <source>
        <dbReference type="Proteomes" id="UP000091979"/>
    </source>
</evidence>
<dbReference type="PATRIC" id="fig|1560234.3.peg.1130"/>
<dbReference type="InterPro" id="IPR036388">
    <property type="entry name" value="WH-like_DNA-bd_sf"/>
</dbReference>
<protein>
    <recommendedName>
        <fullName evidence="5">HTH lysR-type domain-containing protein</fullName>
    </recommendedName>
</protein>
<accession>A0A1B7XML9</accession>
<keyword evidence="2" id="KW-0805">Transcription regulation</keyword>
<keyword evidence="3" id="KW-0238">DNA-binding</keyword>
<dbReference type="Gene3D" id="3.40.190.10">
    <property type="entry name" value="Periplasmic binding protein-like II"/>
    <property type="match status" value="2"/>
</dbReference>
<dbReference type="EMBL" id="JXMS01000002">
    <property type="protein sequence ID" value="OBQ56751.1"/>
    <property type="molecule type" value="Genomic_DNA"/>
</dbReference>
<evidence type="ECO:0000313" key="6">
    <source>
        <dbReference type="EMBL" id="OBQ56751.1"/>
    </source>
</evidence>
<sequence length="294" mass="33530">MRTRQLKSFIVLAEELHFGKAAERLHMQQPPLSRQIKALENELEVMLFKRNNRKVELTEEGAFFLQEAKAIITRLTAAQHTLKAMGNGEAGTLRIGFVDSSITERFVITMGRFKDQYPKVIIELEEKVSVEQVAAIGEGSLHIGFIRTQLAKTHELSHINVINEPYIIALANNHPMAEQETVSVYELAKEPLIFFPHRKNPGFYNWVLNGFAQYDLMPKFGFEVERDQAAEMFVAGGFGYTLLPSTSCRMGRRGLTYKRIQEPFLDLRISMAWNPAHECPLVNNFIDVFKQQAG</sequence>
<comment type="similarity">
    <text evidence="1">Belongs to the LysR transcriptional regulatory family.</text>
</comment>
<dbReference type="Gene3D" id="1.10.10.10">
    <property type="entry name" value="Winged helix-like DNA-binding domain superfamily/Winged helix DNA-binding domain"/>
    <property type="match status" value="1"/>
</dbReference>
<comment type="caution">
    <text evidence="6">The sequence shown here is derived from an EMBL/GenBank/DDBJ whole genome shotgun (WGS) entry which is preliminary data.</text>
</comment>
<dbReference type="OrthoDB" id="5317428at2"/>
<evidence type="ECO:0000256" key="3">
    <source>
        <dbReference type="ARBA" id="ARBA00023125"/>
    </source>
</evidence>
<dbReference type="GO" id="GO:0003700">
    <property type="term" value="F:DNA-binding transcription factor activity"/>
    <property type="evidence" value="ECO:0007669"/>
    <property type="project" value="InterPro"/>
</dbReference>
<dbReference type="InterPro" id="IPR036390">
    <property type="entry name" value="WH_DNA-bd_sf"/>
</dbReference>
<dbReference type="GO" id="GO:0032993">
    <property type="term" value="C:protein-DNA complex"/>
    <property type="evidence" value="ECO:0007669"/>
    <property type="project" value="TreeGrafter"/>
</dbReference>
<dbReference type="InterPro" id="IPR005119">
    <property type="entry name" value="LysR_subst-bd"/>
</dbReference>
<name>A0A1B7XML9_9BACT</name>
<dbReference type="RefSeq" id="WP_066851774.1">
    <property type="nucleotide sequence ID" value="NZ_JXMS01000002.1"/>
</dbReference>